<name>A0A8F5BPI2_SACSH</name>
<proteinExistence type="predicted"/>
<dbReference type="RefSeq" id="WP_218265961.1">
    <property type="nucleotide sequence ID" value="NZ_CP077717.1"/>
</dbReference>
<dbReference type="Pfam" id="PF05942">
    <property type="entry name" value="PaREP1"/>
    <property type="match status" value="1"/>
</dbReference>
<gene>
    <name evidence="1" type="ORF">J5U23_01858</name>
</gene>
<dbReference type="AlphaFoldDB" id="A0A8F5BPI2"/>
<sequence>MQELPKPWFDIIGYKRTRIEEASFESKIAEEFLKEVLLRNAAGKAFQAWKALLGAMLVDKREVLLKKYPGKKKLRGRKVVEFADWLIATIPTSYMEELSLLLGKDINLVTKLALAVHEYKYNGIDRDTILSPFRTDEIAKENILNLIEEIKSRLQKL</sequence>
<evidence type="ECO:0000313" key="1">
    <source>
        <dbReference type="EMBL" id="QXJ28989.1"/>
    </source>
</evidence>
<evidence type="ECO:0000313" key="2">
    <source>
        <dbReference type="Proteomes" id="UP000694018"/>
    </source>
</evidence>
<accession>A0A8F5BPI2</accession>
<dbReference type="EMBL" id="CP077717">
    <property type="protein sequence ID" value="QXJ28989.1"/>
    <property type="molecule type" value="Genomic_DNA"/>
</dbReference>
<reference evidence="1" key="1">
    <citation type="journal article" date="2021" name="Environ. Microbiol.">
        <title>New insights into the diversity and evolution of the archaeal mobilome from three complete genomes of Saccharolobus shibatae.</title>
        <authorList>
            <person name="Medvedeva S."/>
            <person name="Brandt D."/>
            <person name="Cvirkaite-Krupovic V."/>
            <person name="Liu Y."/>
            <person name="Severinov K."/>
            <person name="Ishino S."/>
            <person name="Ishino Y."/>
            <person name="Prangishvili D."/>
            <person name="Kalinowski J."/>
            <person name="Krupovic M."/>
        </authorList>
    </citation>
    <scope>NUCLEOTIDE SEQUENCE</scope>
    <source>
        <strain evidence="1">B12</strain>
    </source>
</reference>
<dbReference type="Proteomes" id="UP000694018">
    <property type="component" value="Chromosome"/>
</dbReference>
<dbReference type="KEGG" id="sshi:J5U23_01858"/>
<organism evidence="1 2">
    <name type="scientific">Saccharolobus shibatae (strain ATCC 51178 / DSM 5389 / JCM 8931 / NBRC 15437 / B12)</name>
    <name type="common">Sulfolobus shibatae</name>
    <dbReference type="NCBI Taxonomy" id="523848"/>
    <lineage>
        <taxon>Archaea</taxon>
        <taxon>Thermoproteota</taxon>
        <taxon>Thermoprotei</taxon>
        <taxon>Sulfolobales</taxon>
        <taxon>Sulfolobaceae</taxon>
        <taxon>Saccharolobus</taxon>
    </lineage>
</organism>
<dbReference type="OrthoDB" id="28552at2157"/>
<protein>
    <submittedName>
        <fullName evidence="1">Crenarchaeal repeated sequence element</fullName>
    </submittedName>
</protein>
<dbReference type="InterPro" id="IPR010268">
    <property type="entry name" value="PaREP1"/>
</dbReference>
<dbReference type="GeneID" id="65563370"/>